<comment type="caution">
    <text evidence="14">The sequence shown here is derived from an EMBL/GenBank/DDBJ whole genome shotgun (WGS) entry which is preliminary data.</text>
</comment>
<dbReference type="InterPro" id="IPR006638">
    <property type="entry name" value="Elp3/MiaA/NifB-like_rSAM"/>
</dbReference>
<dbReference type="SUPFAM" id="SSF102114">
    <property type="entry name" value="Radical SAM enzymes"/>
    <property type="match status" value="1"/>
</dbReference>
<dbReference type="PANTHER" id="PTHR33712:SF7">
    <property type="entry name" value="LIGHT-INDEPENDENT PROTOCHLOROPHYLLIDE REDUCTASE SUBUNIT B"/>
    <property type="match status" value="1"/>
</dbReference>
<evidence type="ECO:0000313" key="14">
    <source>
        <dbReference type="EMBL" id="MEY8001232.1"/>
    </source>
</evidence>
<evidence type="ECO:0000256" key="9">
    <source>
        <dbReference type="ARBA" id="ARBA00023231"/>
    </source>
</evidence>
<dbReference type="PANTHER" id="PTHR33712">
    <property type="entry name" value="LIGHT-INDEPENDENT PROTOCHLOROPHYLLIDE REDUCTASE SUBUNIT B"/>
    <property type="match status" value="1"/>
</dbReference>
<dbReference type="EMBL" id="JBGEWD010000015">
    <property type="protein sequence ID" value="MEY8001232.1"/>
    <property type="molecule type" value="Genomic_DNA"/>
</dbReference>
<dbReference type="InterPro" id="IPR036105">
    <property type="entry name" value="DiNase_FeMo-co_biosyn_sf"/>
</dbReference>
<dbReference type="InterPro" id="IPR058240">
    <property type="entry name" value="rSAM_sf"/>
</dbReference>
<dbReference type="RefSeq" id="WP_369705127.1">
    <property type="nucleotide sequence ID" value="NZ_JBGEWD010000015.1"/>
</dbReference>
<evidence type="ECO:0000256" key="10">
    <source>
        <dbReference type="ARBA" id="ARBA00030926"/>
    </source>
</evidence>
<dbReference type="Pfam" id="PF00148">
    <property type="entry name" value="Oxidored_nitro"/>
    <property type="match status" value="1"/>
</dbReference>
<evidence type="ECO:0000259" key="13">
    <source>
        <dbReference type="PROSITE" id="PS51918"/>
    </source>
</evidence>
<dbReference type="Proteomes" id="UP001564657">
    <property type="component" value="Unassembled WGS sequence"/>
</dbReference>
<dbReference type="InterPro" id="IPR013785">
    <property type="entry name" value="Aldolase_TIM"/>
</dbReference>
<comment type="function">
    <text evidence="2">Involved in the biosynthesis of the iron-molybdenum cofactor (FeMo-co or M-cluster) found in the dinitrogenase enzyme of the nitrogenase complex in nitrogen-fixing microorganisms. NifB catalyzes the crucial step of radical SAM-dependent carbide insertion that occurs concomitant with the insertion of a 9th sulfur and the rearrangement/coupling of two [4Fe-4S] clusters into a [8Fe-9S-C] cluster, the precursor to the M-cluster.</text>
</comment>
<dbReference type="SFLD" id="SFLDG01068">
    <property type="entry name" value="FeMo_cofactor_biosynthesis_pro"/>
    <property type="match status" value="1"/>
</dbReference>
<comment type="cofactor">
    <cofactor evidence="1">
        <name>[4Fe-4S] cluster</name>
        <dbReference type="ChEBI" id="CHEBI:49883"/>
    </cofactor>
</comment>
<evidence type="ECO:0000256" key="7">
    <source>
        <dbReference type="ARBA" id="ARBA00023004"/>
    </source>
</evidence>
<keyword evidence="15" id="KW-1185">Reference proteome</keyword>
<dbReference type="Pfam" id="PF04055">
    <property type="entry name" value="Radical_SAM"/>
    <property type="match status" value="1"/>
</dbReference>
<organism evidence="14 15">
    <name type="scientific">Clostridium moutaii</name>
    <dbReference type="NCBI Taxonomy" id="3240932"/>
    <lineage>
        <taxon>Bacteria</taxon>
        <taxon>Bacillati</taxon>
        <taxon>Bacillota</taxon>
        <taxon>Clostridia</taxon>
        <taxon>Eubacteriales</taxon>
        <taxon>Clostridiaceae</taxon>
        <taxon>Clostridium</taxon>
    </lineage>
</organism>
<evidence type="ECO:0000256" key="8">
    <source>
        <dbReference type="ARBA" id="ARBA00023014"/>
    </source>
</evidence>
<dbReference type="SFLD" id="SFLDG01067">
    <property type="entry name" value="SPASM/twitch_domain_containing"/>
    <property type="match status" value="1"/>
</dbReference>
<evidence type="ECO:0000256" key="11">
    <source>
        <dbReference type="ARBA" id="ARBA00032102"/>
    </source>
</evidence>
<dbReference type="SFLD" id="SFLDS00029">
    <property type="entry name" value="Radical_SAM"/>
    <property type="match status" value="1"/>
</dbReference>
<evidence type="ECO:0000256" key="3">
    <source>
        <dbReference type="ARBA" id="ARBA00021702"/>
    </source>
</evidence>
<dbReference type="InterPro" id="IPR003731">
    <property type="entry name" value="Di-Nase_FeMo-co_biosynth"/>
</dbReference>
<dbReference type="InterPro" id="IPR000385">
    <property type="entry name" value="MoaA_NifB_PqqE_Fe-S-bd_CS"/>
</dbReference>
<protein>
    <recommendedName>
        <fullName evidence="3">FeMo cofactor biosynthesis protein NifB</fullName>
    </recommendedName>
    <alternativeName>
        <fullName evidence="11">Nitrogenase cofactor maturase NifB</fullName>
    </alternativeName>
    <alternativeName>
        <fullName evidence="10">Radical SAM assemblase NifB</fullName>
    </alternativeName>
</protein>
<dbReference type="CDD" id="cd00852">
    <property type="entry name" value="NifB"/>
    <property type="match status" value="1"/>
</dbReference>
<dbReference type="SMART" id="SM00729">
    <property type="entry name" value="Elp3"/>
    <property type="match status" value="1"/>
</dbReference>
<keyword evidence="7" id="KW-0408">Iron</keyword>
<dbReference type="Gene3D" id="3.20.20.70">
    <property type="entry name" value="Aldolase class I"/>
    <property type="match status" value="1"/>
</dbReference>
<keyword evidence="6" id="KW-0479">Metal-binding</keyword>
<dbReference type="Pfam" id="PF02579">
    <property type="entry name" value="Nitro_FeMo-Co"/>
    <property type="match status" value="1"/>
</dbReference>
<dbReference type="PROSITE" id="PS01305">
    <property type="entry name" value="MOAA_NIFB_PQQE"/>
    <property type="match status" value="1"/>
</dbReference>
<dbReference type="InterPro" id="IPR005980">
    <property type="entry name" value="Nase_CF_NifB"/>
</dbReference>
<evidence type="ECO:0000256" key="5">
    <source>
        <dbReference type="ARBA" id="ARBA00022691"/>
    </source>
</evidence>
<dbReference type="InterPro" id="IPR050152">
    <property type="entry name" value="ChlB/BchB/BchZ"/>
</dbReference>
<dbReference type="InterPro" id="IPR000318">
    <property type="entry name" value="Nase_comp1_CS"/>
</dbReference>
<dbReference type="Gene3D" id="1.20.89.10">
    <property type="entry name" value="Nitrogenase Molybdenum-iron Protein, subunit B, domain 4"/>
    <property type="match status" value="1"/>
</dbReference>
<dbReference type="PROSITE" id="PS00699">
    <property type="entry name" value="NITROGENASE_1_1"/>
    <property type="match status" value="1"/>
</dbReference>
<dbReference type="PROSITE" id="PS51918">
    <property type="entry name" value="RADICAL_SAM"/>
    <property type="match status" value="1"/>
</dbReference>
<name>A0ABV4BR25_9CLOT</name>
<dbReference type="InterPro" id="IPR000510">
    <property type="entry name" value="Nase/OxRdtase_comp1"/>
</dbReference>
<evidence type="ECO:0000256" key="6">
    <source>
        <dbReference type="ARBA" id="ARBA00022723"/>
    </source>
</evidence>
<dbReference type="NCBIfam" id="TIGR01290">
    <property type="entry name" value="nifB"/>
    <property type="match status" value="1"/>
</dbReference>
<evidence type="ECO:0000256" key="2">
    <source>
        <dbReference type="ARBA" id="ARBA00003522"/>
    </source>
</evidence>
<reference evidence="14 15" key="1">
    <citation type="submission" date="2024-08" db="EMBL/GenBank/DDBJ databases">
        <title>Clostridium lapicellarii sp. nov., and Clostridium renhuaiense sp. nov., two species isolated from the mud in a fermentation cellar used for producing sauce-flavour Chinese liquors.</title>
        <authorList>
            <person name="Yang F."/>
            <person name="Wang H."/>
            <person name="Chen L.Q."/>
            <person name="Zhou N."/>
            <person name="Lu J.J."/>
            <person name="Pu X.X."/>
            <person name="Wan B."/>
            <person name="Wang L."/>
            <person name="Liu S.J."/>
        </authorList>
    </citation>
    <scope>NUCLEOTIDE SEQUENCE [LARGE SCALE GENOMIC DNA]</scope>
    <source>
        <strain evidence="14 15">MT-5</strain>
    </source>
</reference>
<evidence type="ECO:0000256" key="12">
    <source>
        <dbReference type="RuleBase" id="RU004021"/>
    </source>
</evidence>
<dbReference type="SUPFAM" id="SSF53807">
    <property type="entry name" value="Helical backbone' metal receptor"/>
    <property type="match status" value="1"/>
</dbReference>
<dbReference type="SUPFAM" id="SSF53146">
    <property type="entry name" value="Nitrogenase accessory factor-like"/>
    <property type="match status" value="1"/>
</dbReference>
<accession>A0ABV4BR25</accession>
<evidence type="ECO:0000313" key="15">
    <source>
        <dbReference type="Proteomes" id="UP001564657"/>
    </source>
</evidence>
<keyword evidence="9 12" id="KW-0535">Nitrogen fixation</keyword>
<feature type="domain" description="Radical SAM core" evidence="13">
    <location>
        <begin position="478"/>
        <end position="724"/>
    </location>
</feature>
<dbReference type="InterPro" id="IPR034165">
    <property type="entry name" value="NifB_C"/>
</dbReference>
<proteinExistence type="inferred from homology"/>
<keyword evidence="8" id="KW-0411">Iron-sulfur</keyword>
<dbReference type="InterPro" id="IPR007197">
    <property type="entry name" value="rSAM"/>
</dbReference>
<keyword evidence="5" id="KW-0949">S-adenosyl-L-methionine</keyword>
<comment type="similarity">
    <text evidence="12">Belongs to the NifD/NifK/NifE/NifN family.</text>
</comment>
<evidence type="ECO:0000256" key="4">
    <source>
        <dbReference type="ARBA" id="ARBA00022485"/>
    </source>
</evidence>
<dbReference type="Gene3D" id="3.30.420.130">
    <property type="entry name" value="Dinitrogenase iron-molybdenum cofactor biosynthesis domain"/>
    <property type="match status" value="1"/>
</dbReference>
<dbReference type="Gene3D" id="3.40.50.1980">
    <property type="entry name" value="Nitrogenase molybdenum iron protein domain"/>
    <property type="match status" value="3"/>
</dbReference>
<evidence type="ECO:0000256" key="1">
    <source>
        <dbReference type="ARBA" id="ARBA00001966"/>
    </source>
</evidence>
<dbReference type="SFLD" id="SFLDF00281">
    <property type="entry name" value="FeMo_cofactor_biosynthesis_pro"/>
    <property type="match status" value="1"/>
</dbReference>
<dbReference type="CDD" id="cd01335">
    <property type="entry name" value="Radical_SAM"/>
    <property type="match status" value="1"/>
</dbReference>
<gene>
    <name evidence="14" type="primary">nifB</name>
    <name evidence="14" type="ORF">AB8U03_13705</name>
</gene>
<sequence length="897" mass="100801">MSNKKLVNVDINPCKMCMPMGGVMAFKGIENNMVILHGSQGCSTYIRRHMATHYNEPVDIASSALTEQGTVYGGTKNLKKGLKNMMKMYNPTTIGVMTTCLAETIGEDTKRIIEEFYEEEKDNKKIRGVKIITASTPGYGATQAEGYYTVLRSIVEQVCEKSEKTDKLNIICANSNPGDVRNIKRMLDDFKVGYTILPDVSNTLDSAHNDKYRRIPKGGTKIEDIRKMSGAAATIEMGVTVDDDKSPGIYLEKEYNVPLYKCPIPIGFRNTNQFVDLISKLAQKPIPEEYILQRGRFLDAMIDNHKYTGEARILLYGEPELVYSFSRLCLENGILIKMAAMGSKNLELRRRLKEELKVQKEDSVVLDDTDFGTMESYAKKLKINLMIGNSDGRRMAGNLGLKLIRIGFPIHDRVGGQRQVITGYNGSSFLIDSVANAVLEHTQNTYRQKAYDDFYAPMAELKKKEKPAEDKTCTHPCFGDNAHKFARMHIPVAPKCNISCNYCSRKYDCANESRPGVTSGVLSPEEALEKFKVVKSRMKNLTVVGIAGPGDALANFDEVKKSLELIRKYSPETTFCMSTNGLMLPFYANQLVDLGVSHVTVTINAVDEKIGAKIYREVNYLGQKYTGEEGAKILLDNQLTGLRYLCSKGIICKVNTVMLKGINDSHIKEIVKKVKECGAYMTNIMQMIPVQGSGFEDLPLVSNAELNEMRKKCEVDIKQMYHCRQCRADAIGTLSEDRSIDFRNVGCESCKSMCSDRIEKNEPEKLVSKGGRYKFAISSKSGINIDQHFGHADEFYIYSYDEGTIRLLEKRNVDKYCTGIYDCLDQEDKIFKIIRTIEDCDGVIVLRIGDEPREKLEAKNIKVMEMYDSINKAIVKAAKEFEKDTELQVSSSTQTDN</sequence>
<keyword evidence="4" id="KW-0004">4Fe-4S</keyword>